<feature type="region of interest" description="Disordered" evidence="5">
    <location>
        <begin position="472"/>
        <end position="597"/>
    </location>
</feature>
<dbReference type="Pfam" id="PF08159">
    <property type="entry name" value="NUC153"/>
    <property type="match status" value="1"/>
</dbReference>
<dbReference type="EMBL" id="JBJKBG010000009">
    <property type="protein sequence ID" value="KAL3723694.1"/>
    <property type="molecule type" value="Genomic_DNA"/>
</dbReference>
<feature type="compositionally biased region" description="Acidic residues" evidence="5">
    <location>
        <begin position="112"/>
        <end position="133"/>
    </location>
</feature>
<feature type="compositionally biased region" description="Basic and acidic residues" evidence="5">
    <location>
        <begin position="472"/>
        <end position="484"/>
    </location>
</feature>
<feature type="compositionally biased region" description="Acidic residues" evidence="5">
    <location>
        <begin position="503"/>
        <end position="522"/>
    </location>
</feature>
<feature type="compositionally biased region" description="Gly residues" evidence="5">
    <location>
        <begin position="29"/>
        <end position="42"/>
    </location>
</feature>
<dbReference type="PANTHER" id="PTHR12202">
    <property type="entry name" value="ESF1 HOMOLOG"/>
    <property type="match status" value="1"/>
</dbReference>
<gene>
    <name evidence="8" type="ORF">ACJRO7_035807</name>
</gene>
<feature type="compositionally biased region" description="Basic residues" evidence="5">
    <location>
        <begin position="1"/>
        <end position="12"/>
    </location>
</feature>
<keyword evidence="4" id="KW-0539">Nucleus</keyword>
<evidence type="ECO:0008006" key="10">
    <source>
        <dbReference type="Google" id="ProtNLM"/>
    </source>
</evidence>
<feature type="compositionally biased region" description="Basic and acidic residues" evidence="5">
    <location>
        <begin position="533"/>
        <end position="543"/>
    </location>
</feature>
<dbReference type="Pfam" id="PF25121">
    <property type="entry name" value="RRM_ESF1"/>
    <property type="match status" value="1"/>
</dbReference>
<feature type="compositionally biased region" description="Basic residues" evidence="5">
    <location>
        <begin position="576"/>
        <end position="587"/>
    </location>
</feature>
<comment type="subcellular location">
    <subcellularLocation>
        <location evidence="1">Nucleus</location>
        <location evidence="1">Nucleolus</location>
    </subcellularLocation>
</comment>
<feature type="compositionally biased region" description="Acidic residues" evidence="5">
    <location>
        <begin position="148"/>
        <end position="197"/>
    </location>
</feature>
<dbReference type="PANTHER" id="PTHR12202:SF0">
    <property type="entry name" value="ESF1 HOMOLOG"/>
    <property type="match status" value="1"/>
</dbReference>
<dbReference type="InterPro" id="IPR039754">
    <property type="entry name" value="Esf1"/>
</dbReference>
<accession>A0ABD3JA56</accession>
<evidence type="ECO:0000256" key="4">
    <source>
        <dbReference type="ARBA" id="ARBA00023242"/>
    </source>
</evidence>
<feature type="domain" description="ESF1 RRM" evidence="7">
    <location>
        <begin position="207"/>
        <end position="348"/>
    </location>
</feature>
<dbReference type="InterPro" id="IPR012580">
    <property type="entry name" value="NUC153"/>
</dbReference>
<organism evidence="8 9">
    <name type="scientific">Eucalyptus globulus</name>
    <name type="common">Tasmanian blue gum</name>
    <dbReference type="NCBI Taxonomy" id="34317"/>
    <lineage>
        <taxon>Eukaryota</taxon>
        <taxon>Viridiplantae</taxon>
        <taxon>Streptophyta</taxon>
        <taxon>Embryophyta</taxon>
        <taxon>Tracheophyta</taxon>
        <taxon>Spermatophyta</taxon>
        <taxon>Magnoliopsida</taxon>
        <taxon>eudicotyledons</taxon>
        <taxon>Gunneridae</taxon>
        <taxon>Pentapetalae</taxon>
        <taxon>rosids</taxon>
        <taxon>malvids</taxon>
        <taxon>Myrtales</taxon>
        <taxon>Myrtaceae</taxon>
        <taxon>Myrtoideae</taxon>
        <taxon>Eucalypteae</taxon>
        <taxon>Eucalyptus</taxon>
    </lineage>
</organism>
<feature type="region of interest" description="Disordered" evidence="5">
    <location>
        <begin position="628"/>
        <end position="728"/>
    </location>
</feature>
<evidence type="ECO:0000313" key="8">
    <source>
        <dbReference type="EMBL" id="KAL3723694.1"/>
    </source>
</evidence>
<evidence type="ECO:0000313" key="9">
    <source>
        <dbReference type="Proteomes" id="UP001634007"/>
    </source>
</evidence>
<feature type="compositionally biased region" description="Acidic residues" evidence="5">
    <location>
        <begin position="404"/>
        <end position="420"/>
    </location>
</feature>
<dbReference type="InterPro" id="IPR056750">
    <property type="entry name" value="RRM_ESF1"/>
</dbReference>
<evidence type="ECO:0000259" key="7">
    <source>
        <dbReference type="Pfam" id="PF25121"/>
    </source>
</evidence>
<feature type="compositionally biased region" description="Basic residues" evidence="5">
    <location>
        <begin position="485"/>
        <end position="498"/>
    </location>
</feature>
<feature type="domain" description="NUC153" evidence="6">
    <location>
        <begin position="604"/>
        <end position="629"/>
    </location>
</feature>
<evidence type="ECO:0000256" key="5">
    <source>
        <dbReference type="SAM" id="MobiDB-lite"/>
    </source>
</evidence>
<dbReference type="Proteomes" id="UP001634007">
    <property type="component" value="Unassembled WGS sequence"/>
</dbReference>
<evidence type="ECO:0000256" key="1">
    <source>
        <dbReference type="ARBA" id="ARBA00004604"/>
    </source>
</evidence>
<comment type="caution">
    <text evidence="8">The sequence shown here is derived from an EMBL/GenBank/DDBJ whole genome shotgun (WGS) entry which is preliminary data.</text>
</comment>
<feature type="region of interest" description="Disordered" evidence="5">
    <location>
        <begin position="1"/>
        <end position="202"/>
    </location>
</feature>
<sequence length="728" mass="81608">MGSKGKNKHGKPKAGPSNLEPKAGDHESAGGGGSGGAGGGGKVITDSRFASVHSDPRFQRVPKHKAKVAIDSRFNRMFSDKSFSSSAAPLDKRGRPKKQSSQSSLRHYYRIEEDDGDREEEETDEEEEEEEAGQEQRASVAKRAELSEGSEESDSEDESESGSEGELESGDESESTTDTDEEGDEEVYDEEGAEIQEENIPTIDKETQRLAVLNMDWRHVKSVDLFVLLSSFLPKGGQILSVAVYPSEFGIQRMKEEEIHGPVGLFDDEDGGNEDDDEGEIDHEKLRAYEKSRLRYYYGVVECDSSATADYLYNACDGLEVERSSNVLDLRFIPDSMEFKHPPRDVATEAPVNYEAVDFQTRALQQSKIHLTWDEDEPDRVKTLKRKFNADQLADLELKEFLASDESESDDDRDEGVLDEQTDKKGRKRDKYRALLEGGDGSDGDGEDENKDMEITFNTGLEDLSKRLLEKKDKKSETVWEAHLRKSREKKNARKNKAKNSSDDESSDTDEDGVDQVDDFFVEEPSAKKSKKGTHEKNNKAENEFQDVDGEGEASRAELELLLADENGADTGPKGYKIKTKKAKGKKGNQMADEDKIPTVDYSDSRFSALFTSPLFALDPTDPQFKRSAAYARQVAQRQQKGDHPESVKKDSKKDVANIDLPPDDLHSEKGELLKSDVLPPRKEKHELSSLVRSLKMKSKQVRLPFNSKSLKKVDKVQSKRHERKGKH</sequence>
<evidence type="ECO:0000259" key="6">
    <source>
        <dbReference type="Pfam" id="PF08159"/>
    </source>
</evidence>
<feature type="compositionally biased region" description="Basic and acidic residues" evidence="5">
    <location>
        <begin position="640"/>
        <end position="657"/>
    </location>
</feature>
<dbReference type="GO" id="GO:0005730">
    <property type="term" value="C:nucleolus"/>
    <property type="evidence" value="ECO:0007669"/>
    <property type="project" value="UniProtKB-SubCell"/>
</dbReference>
<name>A0ABD3JA56_EUCGL</name>
<protein>
    <recommendedName>
        <fullName evidence="10">NUC153 domain-containing protein</fullName>
    </recommendedName>
</protein>
<feature type="compositionally biased region" description="Low complexity" evidence="5">
    <location>
        <begin position="628"/>
        <end position="639"/>
    </location>
</feature>
<evidence type="ECO:0000256" key="3">
    <source>
        <dbReference type="ARBA" id="ARBA00023054"/>
    </source>
</evidence>
<keyword evidence="3" id="KW-0175">Coiled coil</keyword>
<comment type="similarity">
    <text evidence="2">Belongs to the ESF1 family.</text>
</comment>
<reference evidence="8 9" key="1">
    <citation type="submission" date="2024-11" db="EMBL/GenBank/DDBJ databases">
        <title>Chromosome-level genome assembly of Eucalyptus globulus Labill. provides insights into its genome evolution.</title>
        <authorList>
            <person name="Li X."/>
        </authorList>
    </citation>
    <scope>NUCLEOTIDE SEQUENCE [LARGE SCALE GENOMIC DNA]</scope>
    <source>
        <strain evidence="8">CL2024</strain>
        <tissue evidence="8">Fresh tender leaves</tissue>
    </source>
</reference>
<dbReference type="AlphaFoldDB" id="A0ABD3JA56"/>
<feature type="region of interest" description="Disordered" evidence="5">
    <location>
        <begin position="404"/>
        <end position="460"/>
    </location>
</feature>
<evidence type="ECO:0000256" key="2">
    <source>
        <dbReference type="ARBA" id="ARBA00009087"/>
    </source>
</evidence>
<keyword evidence="9" id="KW-1185">Reference proteome</keyword>
<feature type="compositionally biased region" description="Acidic residues" evidence="5">
    <location>
        <begin position="440"/>
        <end position="451"/>
    </location>
</feature>
<proteinExistence type="inferred from homology"/>
<feature type="compositionally biased region" description="Basic and acidic residues" evidence="5">
    <location>
        <begin position="664"/>
        <end position="688"/>
    </location>
</feature>